<keyword evidence="2" id="KW-1185">Reference proteome</keyword>
<comment type="caution">
    <text evidence="1">The sequence shown here is derived from an EMBL/GenBank/DDBJ whole genome shotgun (WGS) entry which is preliminary data.</text>
</comment>
<sequence>MYLNVPSVKCKCLQDKHSGNIRKENILKQLKKKAKTKILFSVWTVNSVDSLAQLTEDKIVERGNFKTALQDKADLLECGEKMERSVPVATITSRVHHLNVSRETIRKGGLVVKNEEVTGLLMVLVLSM</sequence>
<proteinExistence type="predicted"/>
<dbReference type="AlphaFoldDB" id="A0A5B7FRF5"/>
<dbReference type="Proteomes" id="UP000324222">
    <property type="component" value="Unassembled WGS sequence"/>
</dbReference>
<name>A0A5B7FRF5_PORTR</name>
<reference evidence="1 2" key="1">
    <citation type="submission" date="2019-05" db="EMBL/GenBank/DDBJ databases">
        <title>Another draft genome of Portunus trituberculatus and its Hox gene families provides insights of decapod evolution.</title>
        <authorList>
            <person name="Jeong J.-H."/>
            <person name="Song I."/>
            <person name="Kim S."/>
            <person name="Choi T."/>
            <person name="Kim D."/>
            <person name="Ryu S."/>
            <person name="Kim W."/>
        </authorList>
    </citation>
    <scope>NUCLEOTIDE SEQUENCE [LARGE SCALE GENOMIC DNA]</scope>
    <source>
        <tissue evidence="1">Muscle</tissue>
    </source>
</reference>
<protein>
    <submittedName>
        <fullName evidence="1">Uncharacterized protein</fullName>
    </submittedName>
</protein>
<evidence type="ECO:0000313" key="2">
    <source>
        <dbReference type="Proteomes" id="UP000324222"/>
    </source>
</evidence>
<accession>A0A5B7FRF5</accession>
<organism evidence="1 2">
    <name type="scientific">Portunus trituberculatus</name>
    <name type="common">Swimming crab</name>
    <name type="synonym">Neptunus trituberculatus</name>
    <dbReference type="NCBI Taxonomy" id="210409"/>
    <lineage>
        <taxon>Eukaryota</taxon>
        <taxon>Metazoa</taxon>
        <taxon>Ecdysozoa</taxon>
        <taxon>Arthropoda</taxon>
        <taxon>Crustacea</taxon>
        <taxon>Multicrustacea</taxon>
        <taxon>Malacostraca</taxon>
        <taxon>Eumalacostraca</taxon>
        <taxon>Eucarida</taxon>
        <taxon>Decapoda</taxon>
        <taxon>Pleocyemata</taxon>
        <taxon>Brachyura</taxon>
        <taxon>Eubrachyura</taxon>
        <taxon>Portunoidea</taxon>
        <taxon>Portunidae</taxon>
        <taxon>Portuninae</taxon>
        <taxon>Portunus</taxon>
    </lineage>
</organism>
<evidence type="ECO:0000313" key="1">
    <source>
        <dbReference type="EMBL" id="MPC47947.1"/>
    </source>
</evidence>
<gene>
    <name evidence="1" type="ORF">E2C01_041708</name>
</gene>
<dbReference type="EMBL" id="VSRR010008019">
    <property type="protein sequence ID" value="MPC47947.1"/>
    <property type="molecule type" value="Genomic_DNA"/>
</dbReference>